<dbReference type="EMBL" id="JRUN01000018">
    <property type="protein sequence ID" value="KHD85657.1"/>
    <property type="molecule type" value="Genomic_DNA"/>
</dbReference>
<gene>
    <name evidence="2" type="ORF">G4D61_11280</name>
    <name evidence="1" type="ORF">NG54_07745</name>
</gene>
<evidence type="ECO:0000313" key="4">
    <source>
        <dbReference type="Proteomes" id="UP000476934"/>
    </source>
</evidence>
<dbReference type="GO" id="GO:0004177">
    <property type="term" value="F:aminopeptidase activity"/>
    <property type="evidence" value="ECO:0007669"/>
    <property type="project" value="UniProtKB-KW"/>
</dbReference>
<keyword evidence="1" id="KW-0645">Protease</keyword>
<protein>
    <submittedName>
        <fullName evidence="1">Methionine aminopeptidase</fullName>
    </submittedName>
</protein>
<comment type="caution">
    <text evidence="1">The sequence shown here is derived from an EMBL/GenBank/DDBJ whole genome shotgun (WGS) entry which is preliminary data.</text>
</comment>
<dbReference type="Proteomes" id="UP000476934">
    <property type="component" value="Unassembled WGS sequence"/>
</dbReference>
<dbReference type="OrthoDB" id="2882832at2"/>
<evidence type="ECO:0000313" key="2">
    <source>
        <dbReference type="EMBL" id="NEY20538.1"/>
    </source>
</evidence>
<accession>A0A0A6XZZ4</accession>
<name>A0A0A6XZZ4_9BACI</name>
<dbReference type="RefSeq" id="WP_025731186.1">
    <property type="nucleotide sequence ID" value="NZ_JAAIWK010000017.1"/>
</dbReference>
<keyword evidence="1" id="KW-0031">Aminopeptidase</keyword>
<keyword evidence="4" id="KW-1185">Reference proteome</keyword>
<evidence type="ECO:0000313" key="3">
    <source>
        <dbReference type="Proteomes" id="UP000030588"/>
    </source>
</evidence>
<dbReference type="AlphaFoldDB" id="A0A0A6XZZ4"/>
<reference evidence="2" key="2">
    <citation type="submission" date="2020-02" db="EMBL/GenBank/DDBJ databases">
        <authorList>
            <person name="Feng H."/>
        </authorList>
    </citation>
    <scope>NUCLEOTIDE SEQUENCE [LARGE SCALE GENOMIC DNA]</scope>
    <source>
        <strain evidence="2">Gsoil 114</strain>
    </source>
</reference>
<sequence length="68" mass="7908">MGLFSAISQWKIDKQEKHVENMKTQNKCPDCYGRGFIMPVCYDYVYPYDCTGCNGSGSYDDWVQNQHI</sequence>
<dbReference type="EMBL" id="JAAIWK010000017">
    <property type="protein sequence ID" value="NEY20538.1"/>
    <property type="molecule type" value="Genomic_DNA"/>
</dbReference>
<dbReference type="Proteomes" id="UP000030588">
    <property type="component" value="Unassembled WGS sequence"/>
</dbReference>
<keyword evidence="1" id="KW-0378">Hydrolase</keyword>
<dbReference type="InterPro" id="IPR036410">
    <property type="entry name" value="HSP_DnaJ_Cys-rich_dom_sf"/>
</dbReference>
<reference evidence="1 3" key="1">
    <citation type="submission" date="2014-10" db="EMBL/GenBank/DDBJ databases">
        <title>Draft genome of phytase producing Bacillus ginsengihumi strain M2.11.</title>
        <authorList>
            <person name="Toymentseva A."/>
            <person name="Boulygina E.A."/>
            <person name="Kazakov S.V."/>
            <person name="Kayumov I."/>
            <person name="Suleimanova A.D."/>
            <person name="Mardanova A.M."/>
            <person name="Maria S.N."/>
            <person name="Sergey M.Y."/>
            <person name="Sharipova M.R."/>
        </authorList>
    </citation>
    <scope>NUCLEOTIDE SEQUENCE [LARGE SCALE GENOMIC DNA]</scope>
    <source>
        <strain evidence="1 3">M2.11</strain>
    </source>
</reference>
<proteinExistence type="predicted"/>
<dbReference type="SUPFAM" id="SSF57938">
    <property type="entry name" value="DnaJ/Hsp40 cysteine-rich domain"/>
    <property type="match status" value="1"/>
</dbReference>
<organism evidence="1 3">
    <name type="scientific">Heyndrickxia ginsengihumi</name>
    <dbReference type="NCBI Taxonomy" id="363870"/>
    <lineage>
        <taxon>Bacteria</taxon>
        <taxon>Bacillati</taxon>
        <taxon>Bacillota</taxon>
        <taxon>Bacilli</taxon>
        <taxon>Bacillales</taxon>
        <taxon>Bacillaceae</taxon>
        <taxon>Heyndrickxia</taxon>
    </lineage>
</organism>
<reference evidence="2 4" key="3">
    <citation type="submission" date="2020-03" db="EMBL/GenBank/DDBJ databases">
        <title>Bacillus aquiflavi sp. nov., isolated from yellow water of strong flavor Chinese baijiu in Yibin region of China.</title>
        <authorList>
            <person name="Xie J."/>
        </authorList>
    </citation>
    <scope>NUCLEOTIDE SEQUENCE [LARGE SCALE GENOMIC DNA]</scope>
    <source>
        <strain evidence="2 4">Gsoil 114</strain>
    </source>
</reference>
<evidence type="ECO:0000313" key="1">
    <source>
        <dbReference type="EMBL" id="KHD85657.1"/>
    </source>
</evidence>